<dbReference type="EC" id="5.4.3.8" evidence="8"/>
<dbReference type="GO" id="GO:0008483">
    <property type="term" value="F:transaminase activity"/>
    <property type="evidence" value="ECO:0007669"/>
    <property type="project" value="InterPro"/>
</dbReference>
<dbReference type="CDD" id="cd00610">
    <property type="entry name" value="OAT_like"/>
    <property type="match status" value="1"/>
</dbReference>
<dbReference type="InterPro" id="IPR049704">
    <property type="entry name" value="Aminotrans_3_PPA_site"/>
</dbReference>
<organism evidence="9 10">
    <name type="scientific">Candidatus Tanganyikabacteria bacterium</name>
    <dbReference type="NCBI Taxonomy" id="2961651"/>
    <lineage>
        <taxon>Bacteria</taxon>
        <taxon>Bacillati</taxon>
        <taxon>Candidatus Sericytochromatia</taxon>
        <taxon>Candidatus Tanganyikabacteria</taxon>
    </lineage>
</organism>
<dbReference type="Proteomes" id="UP000703893">
    <property type="component" value="Unassembled WGS sequence"/>
</dbReference>
<evidence type="ECO:0000256" key="1">
    <source>
        <dbReference type="ARBA" id="ARBA00001579"/>
    </source>
</evidence>
<feature type="modified residue" description="N6-(pyridoxal phosphate)lysine" evidence="8">
    <location>
        <position position="270"/>
    </location>
</feature>
<evidence type="ECO:0000256" key="4">
    <source>
        <dbReference type="ARBA" id="ARBA00008981"/>
    </source>
</evidence>
<dbReference type="InterPro" id="IPR004639">
    <property type="entry name" value="4pyrrol_synth_GluAld_NH2Trfase"/>
</dbReference>
<comment type="catalytic activity">
    <reaction evidence="1 8">
        <text>(S)-4-amino-5-oxopentanoate = 5-aminolevulinate</text>
        <dbReference type="Rhea" id="RHEA:14265"/>
        <dbReference type="ChEBI" id="CHEBI:57501"/>
        <dbReference type="ChEBI" id="CHEBI:356416"/>
        <dbReference type="EC" id="5.4.3.8"/>
    </reaction>
</comment>
<keyword evidence="5 8" id="KW-0663">Pyridoxal phosphate</keyword>
<dbReference type="Gene3D" id="3.40.640.10">
    <property type="entry name" value="Type I PLP-dependent aspartate aminotransferase-like (Major domain)"/>
    <property type="match status" value="1"/>
</dbReference>
<proteinExistence type="inferred from homology"/>
<evidence type="ECO:0000256" key="3">
    <source>
        <dbReference type="ARBA" id="ARBA00004819"/>
    </source>
</evidence>
<dbReference type="Gene3D" id="3.90.1150.10">
    <property type="entry name" value="Aspartate Aminotransferase, domain 1"/>
    <property type="match status" value="1"/>
</dbReference>
<keyword evidence="7 8" id="KW-0627">Porphyrin biosynthesis</keyword>
<dbReference type="FunFam" id="3.40.640.10:FF:000021">
    <property type="entry name" value="Glutamate-1-semialdehyde 2,1-aminomutase"/>
    <property type="match status" value="1"/>
</dbReference>
<comment type="similarity">
    <text evidence="4 8">Belongs to the class-III pyridoxal-phosphate-dependent aminotransferase family. HemL subfamily.</text>
</comment>
<dbReference type="PROSITE" id="PS00600">
    <property type="entry name" value="AA_TRANSFER_CLASS_3"/>
    <property type="match status" value="1"/>
</dbReference>
<keyword evidence="8" id="KW-0963">Cytoplasm</keyword>
<comment type="pathway">
    <text evidence="3">Porphyrin-containing compound metabolism; protoporphyrin-IX biosynthesis; 5-aminolevulinate from L-glutamyl-tRNA(Glu): step 2/2.</text>
</comment>
<evidence type="ECO:0000256" key="7">
    <source>
        <dbReference type="ARBA" id="ARBA00023244"/>
    </source>
</evidence>
<comment type="caution">
    <text evidence="9">The sequence shown here is derived from an EMBL/GenBank/DDBJ whole genome shotgun (WGS) entry which is preliminary data.</text>
</comment>
<evidence type="ECO:0000256" key="6">
    <source>
        <dbReference type="ARBA" id="ARBA00023235"/>
    </source>
</evidence>
<accession>A0A938BJC2</accession>
<evidence type="ECO:0000256" key="5">
    <source>
        <dbReference type="ARBA" id="ARBA00022898"/>
    </source>
</evidence>
<dbReference type="PANTHER" id="PTHR43713:SF3">
    <property type="entry name" value="GLUTAMATE-1-SEMIALDEHYDE 2,1-AMINOMUTASE 1, CHLOROPLASTIC-RELATED"/>
    <property type="match status" value="1"/>
</dbReference>
<comment type="subcellular location">
    <subcellularLocation>
        <location evidence="8">Cytoplasm</location>
    </subcellularLocation>
</comment>
<dbReference type="SUPFAM" id="SSF53383">
    <property type="entry name" value="PLP-dependent transferases"/>
    <property type="match status" value="1"/>
</dbReference>
<dbReference type="GO" id="GO:0042286">
    <property type="term" value="F:glutamate-1-semialdehyde 2,1-aminomutase activity"/>
    <property type="evidence" value="ECO:0007669"/>
    <property type="project" value="UniProtKB-UniRule"/>
</dbReference>
<dbReference type="InterPro" id="IPR005814">
    <property type="entry name" value="Aminotrans_3"/>
</dbReference>
<dbReference type="NCBIfam" id="NF000818">
    <property type="entry name" value="PRK00062.1"/>
    <property type="match status" value="1"/>
</dbReference>
<dbReference type="HAMAP" id="MF_00375">
    <property type="entry name" value="HemL_aminotrans_3"/>
    <property type="match status" value="1"/>
</dbReference>
<gene>
    <name evidence="8 9" type="primary">hemL</name>
    <name evidence="9" type="ORF">FJZ00_08555</name>
</gene>
<dbReference type="NCBIfam" id="TIGR00713">
    <property type="entry name" value="hemL"/>
    <property type="match status" value="1"/>
</dbReference>
<name>A0A938BJC2_9BACT</name>
<comment type="cofactor">
    <cofactor evidence="2 8">
        <name>pyridoxal 5'-phosphate</name>
        <dbReference type="ChEBI" id="CHEBI:597326"/>
    </cofactor>
</comment>
<sequence>MTLQTLTRSAALWAKAQQLMPGGVNSPVRAFRAVGGDPVFISRAEGSHLWDEDGNTYIDYVGAWGPMILGHAHPVVVQELQSAAARGLAYGAPTAAESDLAAAIMDAMPAIKKLRLVNSGTEAVMSALRVARAFTKRDVVIKFVGCYHGHADALLVKAGSGVATLGLPDSPGVPGQAVANTLALPFNDLRAVSDAFTAHPDAIAAIVLEPVVGNSGVIPPQPGYLAGLRDLCDKHGALLVFDEVMTGFRVAWGGAQRRFAIQPDLTCLAKIVGGGVPCGVYGGRADIMSLIAPEGPVYQAGTMSGNPLATAAGLATLGVLKSPGIYDRLEDMGARLEAGLAAAAQDAGVPLVVGRVGSMLTPFFTGAPVHDWDSADRADRKRFAAFHRGMLDRGVYLPPSQFEAWFISLAHSEADIEATVTAAKATLAEIARSN</sequence>
<evidence type="ECO:0000313" key="10">
    <source>
        <dbReference type="Proteomes" id="UP000703893"/>
    </source>
</evidence>
<dbReference type="PANTHER" id="PTHR43713">
    <property type="entry name" value="GLUTAMATE-1-SEMIALDEHYDE 2,1-AMINOMUTASE"/>
    <property type="match status" value="1"/>
</dbReference>
<keyword evidence="6 8" id="KW-0413">Isomerase</keyword>
<evidence type="ECO:0000313" key="9">
    <source>
        <dbReference type="EMBL" id="MBM3275192.1"/>
    </source>
</evidence>
<dbReference type="GO" id="GO:0005737">
    <property type="term" value="C:cytoplasm"/>
    <property type="evidence" value="ECO:0007669"/>
    <property type="project" value="UniProtKB-SubCell"/>
</dbReference>
<evidence type="ECO:0000256" key="8">
    <source>
        <dbReference type="HAMAP-Rule" id="MF_00375"/>
    </source>
</evidence>
<dbReference type="InterPro" id="IPR015424">
    <property type="entry name" value="PyrdxlP-dep_Trfase"/>
</dbReference>
<dbReference type="Pfam" id="PF00202">
    <property type="entry name" value="Aminotran_3"/>
    <property type="match status" value="1"/>
</dbReference>
<dbReference type="GO" id="GO:0006782">
    <property type="term" value="P:protoporphyrinogen IX biosynthetic process"/>
    <property type="evidence" value="ECO:0007669"/>
    <property type="project" value="UniProtKB-UniRule"/>
</dbReference>
<protein>
    <recommendedName>
        <fullName evidence="8">Glutamate-1-semialdehyde 2,1-aminomutase</fullName>
        <shortName evidence="8">GSA</shortName>
        <ecNumber evidence="8">5.4.3.8</ecNumber>
    </recommendedName>
    <alternativeName>
        <fullName evidence="8">Glutamate-1-semialdehyde aminotransferase</fullName>
        <shortName evidence="8">GSA-AT</shortName>
    </alternativeName>
</protein>
<dbReference type="InterPro" id="IPR015422">
    <property type="entry name" value="PyrdxlP-dep_Trfase_small"/>
</dbReference>
<dbReference type="InterPro" id="IPR015421">
    <property type="entry name" value="PyrdxlP-dep_Trfase_major"/>
</dbReference>
<evidence type="ECO:0000256" key="2">
    <source>
        <dbReference type="ARBA" id="ARBA00001933"/>
    </source>
</evidence>
<dbReference type="EMBL" id="VGJX01000480">
    <property type="protein sequence ID" value="MBM3275192.1"/>
    <property type="molecule type" value="Genomic_DNA"/>
</dbReference>
<reference evidence="9 10" key="1">
    <citation type="submission" date="2019-03" db="EMBL/GenBank/DDBJ databases">
        <title>Lake Tanganyika Metagenome-Assembled Genomes (MAGs).</title>
        <authorList>
            <person name="Tran P."/>
        </authorList>
    </citation>
    <scope>NUCLEOTIDE SEQUENCE [LARGE SCALE GENOMIC DNA]</scope>
    <source>
        <strain evidence="9">K_DeepCast_65m_m2_236</strain>
    </source>
</reference>
<comment type="subunit">
    <text evidence="8">Homodimer.</text>
</comment>
<dbReference type="GO" id="GO:0030170">
    <property type="term" value="F:pyridoxal phosphate binding"/>
    <property type="evidence" value="ECO:0007669"/>
    <property type="project" value="InterPro"/>
</dbReference>
<dbReference type="AlphaFoldDB" id="A0A938BJC2"/>